<keyword evidence="1" id="KW-0472">Membrane</keyword>
<proteinExistence type="predicted"/>
<gene>
    <name evidence="2" type="ORF">Ari01nite_82270</name>
</gene>
<reference evidence="2" key="1">
    <citation type="submission" date="2021-01" db="EMBL/GenBank/DDBJ databases">
        <title>Whole genome shotgun sequence of Actinoplanes rishiriensis NBRC 108556.</title>
        <authorList>
            <person name="Komaki H."/>
            <person name="Tamura T."/>
        </authorList>
    </citation>
    <scope>NUCLEOTIDE SEQUENCE</scope>
    <source>
        <strain evidence="2">NBRC 108556</strain>
    </source>
</reference>
<dbReference type="RefSeq" id="WP_203788895.1">
    <property type="nucleotide sequence ID" value="NZ_BOMV01000090.1"/>
</dbReference>
<dbReference type="Proteomes" id="UP000636960">
    <property type="component" value="Unassembled WGS sequence"/>
</dbReference>
<dbReference type="EMBL" id="BOMV01000090">
    <property type="protein sequence ID" value="GIF00763.1"/>
    <property type="molecule type" value="Genomic_DNA"/>
</dbReference>
<evidence type="ECO:0000256" key="1">
    <source>
        <dbReference type="SAM" id="Phobius"/>
    </source>
</evidence>
<feature type="transmembrane region" description="Helical" evidence="1">
    <location>
        <begin position="38"/>
        <end position="59"/>
    </location>
</feature>
<sequence length="257" mass="27362">MSVQLGKLLEHVLDGEPALGDEVDEVFRRADRLRRRRTRALIAAGAAAAVTIAAAGYLLTTTLLPDTTERAPVAGPPSAVPVPSAIADPVLAIVAPLVDDQGMHIFPRPPERGNGWRQYSVVDEEGKPRGTVEIAVYPAPEDLCFPVLAAPGKCARTEWAPRGIEYVRYDDDQDLDWQVHQTIARRISDGRTVAVMATGERGTDDADAGKPALTGAQVEEIATDPRLAGAFGPNETCTGPSSGACPVFRVPVPVEID</sequence>
<comment type="caution">
    <text evidence="2">The sequence shown here is derived from an EMBL/GenBank/DDBJ whole genome shotgun (WGS) entry which is preliminary data.</text>
</comment>
<keyword evidence="1" id="KW-1133">Transmembrane helix</keyword>
<name>A0A919N2L5_9ACTN</name>
<keyword evidence="3" id="KW-1185">Reference proteome</keyword>
<evidence type="ECO:0000313" key="2">
    <source>
        <dbReference type="EMBL" id="GIF00763.1"/>
    </source>
</evidence>
<protein>
    <submittedName>
        <fullName evidence="2">Uncharacterized protein</fullName>
    </submittedName>
</protein>
<keyword evidence="1" id="KW-0812">Transmembrane</keyword>
<organism evidence="2 3">
    <name type="scientific">Paractinoplanes rishiriensis</name>
    <dbReference type="NCBI Taxonomy" id="1050105"/>
    <lineage>
        <taxon>Bacteria</taxon>
        <taxon>Bacillati</taxon>
        <taxon>Actinomycetota</taxon>
        <taxon>Actinomycetes</taxon>
        <taxon>Micromonosporales</taxon>
        <taxon>Micromonosporaceae</taxon>
        <taxon>Paractinoplanes</taxon>
    </lineage>
</organism>
<accession>A0A919N2L5</accession>
<evidence type="ECO:0000313" key="3">
    <source>
        <dbReference type="Proteomes" id="UP000636960"/>
    </source>
</evidence>
<dbReference type="AlphaFoldDB" id="A0A919N2L5"/>